<sequence>MKRRTLNRAALCATTALVTAGVVLAAPAGAAELGRFVPAGGPASVDNPADETIEGDRIGVYSRASQTTITNAGTIRGNGSADGLDVLPEGGITLDAGPATITNSGTITGAGHGISTAYFYDSQTQILEGRAVGVAVANSGTIAGESNDGVRLIGGGSVTNSGTIMGAGRADADGVSVYAYDDQNLSDVTAIGTITNAQGGTISGVRYGAILFDGGLVDNEGVLTGGAGGLWVQGNDPAGNKTASVTNAGTISGGSGLTFANVLASSELVNSGTITGNAAHGVANGSFGRASITNEAGATIVGATSGVYDDEGGIDLVNAGTIRGEGAYDGFDAPPDAGVTILGAPSTIVNSGLISGAGAGVTTAYYFNPATGLVEGRAAGTTVDNSGTIAGESNDGVRLIGGGSVTNSGTISGTGRADADGISMYAYDDQAAEDYSALVTNAADGTIEGDRFGIILSGGGDVDNAGAITGVAGGVYVQGTALNSGDRSGATAALVNSGSIRGTGDLGGTDGDGYGVGFGSDMSSATLDNSGSISSDFGAGVAHGSRAVVTVTNAAAGTITGATSGIYSNGTGTLDVINAGTIRGEGAYDGFDAPPDAGITIGTASSSVTNSGTISGGGAGITTAYVFDAEIGALVGQAVGTAVDNSGTISGESNDGVRLIGGGTVTNSGAISGTGRADADGISMYAFEGQASEAYSALVTNEAGGTIEGDRFGIILSGGGDVDNAGSIAGGDGGIFIQGTALDSGERSGLTANIVNSGSITGGRDDGINGYGVGFGSDLASATLDNSGTISSAASAGVFHGTLGDVTITNAAGGSIEGGTHGVFASGEGSLALSNAGTIRGNGTYEGSEAPADAGVMIQSAGGAVENSGTISGAGYGIVTQLYFNDETGQIEARATGTEIANSGIIRGDTNDGIRLFGGGSIVNSGIIEGVAGALTDGVTIQAFAGQDTSGQSMLGSVVNEAGGTIAGARYGVLAVSGASVTNAGTISGSETGVVIGRQNSSGKAGELVNTGTISGGVLIDVDSATASNSGTILSETGVAFTSLGAITLTNSGTISGANGVAVQLSAFDDAVTLQSGSAISGAIDAGAGADSLTLDGDILELTEAQQLGAATGFETLEVAAGYWTTAGVVGEFDQVTIAEAAALQVNEADLGEGEGLSSPILTSAVTTNGRLVLNFSENDVVSQLDELSITGTGTIELIGEAVFTVDTDTVAHTGGTLISNGGLVLTGSLLGDVTTSGDGSFQLGAGGTEGQFAGDIVNDGRFIFNRSDDYDFLGAFSGSGVLDKMGAGVLTFSGDYNFDGITNILAGSVRIGGLIDPETVFDLGGGTLDISGNDQTIGGLSGGEGATVQMGENDLTVDQDEDSAFAGTISGTGGFTKEGAGNLNLTGNSDYTGPTSINGGTLSVNGSIASSPVTVGDGGTLGGNGIVGSTSVAGGGTIAPGNSIGRLTVAGDLAFAPGSVFEVEVNAAGEADRVDATGAVTIASTASVSVLAEDGNYNPRTDYIILTGADGITGTFGSVTSDLAFLDPLLRYGQGVVTLSLYRNDIDFADVAVGANQAGVAAAIQARGIDDPLFETLLVQNASGAQAAYGELSGEILANTLSGLTDDSRHLRSALLGMEAPQEGGAFIWGSAFGGWGDFDAQAGGRGVKTDHKGLVAGFGYGGNGFAAALSAGIGNSDFRADGRNDRAKADSKYLAAHLAYGTGEGLRGAFGLAYGWHDVDTTRSVVFAPLAQSLKSARDANTLQIFGEAGYDFAMGKAALTPFARLAHVRTKSDAFAEAGGNAALAIAGAKQETTFLSLGARARFNIGQPGFQPYVSAAWNRASGDRGAPVGAAFASGGGSPFVLTGTLIPKNSAEIEAGFDYTSGPFRIGAAYSGTLASDRRTHGARVTASFAF</sequence>
<keyword evidence="5" id="KW-1185">Reference proteome</keyword>
<evidence type="ECO:0000313" key="4">
    <source>
        <dbReference type="EMBL" id="SKB73385.1"/>
    </source>
</evidence>
<evidence type="ECO:0000313" key="5">
    <source>
        <dbReference type="Proteomes" id="UP000190044"/>
    </source>
</evidence>
<dbReference type="InterPro" id="IPR005546">
    <property type="entry name" value="Autotransporte_beta"/>
</dbReference>
<keyword evidence="1 2" id="KW-0732">Signal</keyword>
<proteinExistence type="predicted"/>
<dbReference type="InterPro" id="IPR036709">
    <property type="entry name" value="Autotransporte_beta_dom_sf"/>
</dbReference>
<evidence type="ECO:0000256" key="2">
    <source>
        <dbReference type="SAM" id="SignalP"/>
    </source>
</evidence>
<feature type="chain" id="PRO_5012843539" evidence="2">
    <location>
        <begin position="26"/>
        <end position="1897"/>
    </location>
</feature>
<dbReference type="SMART" id="SM00869">
    <property type="entry name" value="Autotransporter"/>
    <property type="match status" value="1"/>
</dbReference>
<protein>
    <submittedName>
        <fullName evidence="4">Autotransporter-associated beta strand repeat-containing protein</fullName>
    </submittedName>
</protein>
<gene>
    <name evidence="4" type="ORF">SAMN06295937_101595</name>
</gene>
<dbReference type="Gene3D" id="2.40.128.130">
    <property type="entry name" value="Autotransporter beta-domain"/>
    <property type="match status" value="1"/>
</dbReference>
<dbReference type="PROSITE" id="PS51208">
    <property type="entry name" value="AUTOTRANSPORTER"/>
    <property type="match status" value="1"/>
</dbReference>
<feature type="domain" description="Autotransporter" evidence="3">
    <location>
        <begin position="1622"/>
        <end position="1897"/>
    </location>
</feature>
<dbReference type="EMBL" id="FUYP01000015">
    <property type="protein sequence ID" value="SKB73385.1"/>
    <property type="molecule type" value="Genomic_DNA"/>
</dbReference>
<dbReference type="InterPro" id="IPR011050">
    <property type="entry name" value="Pectin_lyase_fold/virulence"/>
</dbReference>
<dbReference type="Proteomes" id="UP000190044">
    <property type="component" value="Unassembled WGS sequence"/>
</dbReference>
<dbReference type="InterPro" id="IPR012332">
    <property type="entry name" value="Autotransporter_pectin_lyase_C"/>
</dbReference>
<dbReference type="Gene3D" id="2.160.20.20">
    <property type="match status" value="2"/>
</dbReference>
<organism evidence="4 5">
    <name type="scientific">Sphingopyxis flava</name>
    <dbReference type="NCBI Taxonomy" id="1507287"/>
    <lineage>
        <taxon>Bacteria</taxon>
        <taxon>Pseudomonadati</taxon>
        <taxon>Pseudomonadota</taxon>
        <taxon>Alphaproteobacteria</taxon>
        <taxon>Sphingomonadales</taxon>
        <taxon>Sphingomonadaceae</taxon>
        <taxon>Sphingopyxis</taxon>
    </lineage>
</organism>
<reference evidence="5" key="1">
    <citation type="submission" date="2017-02" db="EMBL/GenBank/DDBJ databases">
        <authorList>
            <person name="Varghese N."/>
            <person name="Submissions S."/>
        </authorList>
    </citation>
    <scope>NUCLEOTIDE SEQUENCE [LARGE SCALE GENOMIC DNA]</scope>
    <source>
        <strain evidence="5">R11H</strain>
    </source>
</reference>
<evidence type="ECO:0000259" key="3">
    <source>
        <dbReference type="PROSITE" id="PS51208"/>
    </source>
</evidence>
<evidence type="ECO:0000256" key="1">
    <source>
        <dbReference type="ARBA" id="ARBA00022729"/>
    </source>
</evidence>
<dbReference type="RefSeq" id="WP_139375786.1">
    <property type="nucleotide sequence ID" value="NZ_FUYP01000015.1"/>
</dbReference>
<dbReference type="InterPro" id="IPR013425">
    <property type="entry name" value="Autotrns_rpt"/>
</dbReference>
<dbReference type="SUPFAM" id="SSF51126">
    <property type="entry name" value="Pectin lyase-like"/>
    <property type="match status" value="1"/>
</dbReference>
<accession>A0A1T5DP40</accession>
<dbReference type="OrthoDB" id="7195851at2"/>
<dbReference type="Pfam" id="PF03797">
    <property type="entry name" value="Autotransporter"/>
    <property type="match status" value="1"/>
</dbReference>
<dbReference type="NCBIfam" id="TIGR02601">
    <property type="entry name" value="autotrns_rpt"/>
    <property type="match status" value="1"/>
</dbReference>
<dbReference type="SUPFAM" id="SSF103515">
    <property type="entry name" value="Autotransporter"/>
    <property type="match status" value="1"/>
</dbReference>
<feature type="signal peptide" evidence="2">
    <location>
        <begin position="1"/>
        <end position="25"/>
    </location>
</feature>
<dbReference type="Pfam" id="PF12951">
    <property type="entry name" value="PATR"/>
    <property type="match status" value="2"/>
</dbReference>
<name>A0A1T5DP40_9SPHN</name>